<name>A0ACB9LIT4_9MYRT</name>
<evidence type="ECO:0000313" key="2">
    <source>
        <dbReference type="Proteomes" id="UP001057402"/>
    </source>
</evidence>
<evidence type="ECO:0000313" key="1">
    <source>
        <dbReference type="EMBL" id="KAI4311246.1"/>
    </source>
</evidence>
<comment type="caution">
    <text evidence="1">The sequence shown here is derived from an EMBL/GenBank/DDBJ whole genome shotgun (WGS) entry which is preliminary data.</text>
</comment>
<dbReference type="Proteomes" id="UP001057402">
    <property type="component" value="Chromosome 11"/>
</dbReference>
<protein>
    <submittedName>
        <fullName evidence="1">Uncharacterized protein</fullName>
    </submittedName>
</protein>
<gene>
    <name evidence="1" type="ORF">MLD38_036155</name>
</gene>
<dbReference type="EMBL" id="CM042890">
    <property type="protein sequence ID" value="KAI4311246.1"/>
    <property type="molecule type" value="Genomic_DNA"/>
</dbReference>
<accession>A0ACB9LIT4</accession>
<keyword evidence="2" id="KW-1185">Reference proteome</keyword>
<reference evidence="2" key="1">
    <citation type="journal article" date="2023" name="Front. Plant Sci.">
        <title>Chromosomal-level genome assembly of Melastoma candidum provides insights into trichome evolution.</title>
        <authorList>
            <person name="Zhong Y."/>
            <person name="Wu W."/>
            <person name="Sun C."/>
            <person name="Zou P."/>
            <person name="Liu Y."/>
            <person name="Dai S."/>
            <person name="Zhou R."/>
        </authorList>
    </citation>
    <scope>NUCLEOTIDE SEQUENCE [LARGE SCALE GENOMIC DNA]</scope>
</reference>
<sequence length="84" mass="8634">MEVAVAAVRAVVEAEAAITAAERTTREAEVAGVDVGVIGAVQTALRRADQEEHPRSLVGCQAGDWEFGLACTGGTVAEDPVDVI</sequence>
<organism evidence="1 2">
    <name type="scientific">Melastoma candidum</name>
    <dbReference type="NCBI Taxonomy" id="119954"/>
    <lineage>
        <taxon>Eukaryota</taxon>
        <taxon>Viridiplantae</taxon>
        <taxon>Streptophyta</taxon>
        <taxon>Embryophyta</taxon>
        <taxon>Tracheophyta</taxon>
        <taxon>Spermatophyta</taxon>
        <taxon>Magnoliopsida</taxon>
        <taxon>eudicotyledons</taxon>
        <taxon>Gunneridae</taxon>
        <taxon>Pentapetalae</taxon>
        <taxon>rosids</taxon>
        <taxon>malvids</taxon>
        <taxon>Myrtales</taxon>
        <taxon>Melastomataceae</taxon>
        <taxon>Melastomatoideae</taxon>
        <taxon>Melastomateae</taxon>
        <taxon>Melastoma</taxon>
    </lineage>
</organism>
<proteinExistence type="predicted"/>